<dbReference type="Gene3D" id="3.90.550.50">
    <property type="match status" value="1"/>
</dbReference>
<dbReference type="PANTHER" id="PTHR12369:SF13">
    <property type="entry name" value="HEXOSYLTRANSFERASE"/>
    <property type="match status" value="1"/>
</dbReference>
<dbReference type="OMA" id="YLNRVRM"/>
<comment type="subcellular location">
    <subcellularLocation>
        <location evidence="1 9">Golgi apparatus</location>
        <location evidence="1 9">Golgi stack membrane</location>
        <topology evidence="1 9">Single-pass type II membrane protein</topology>
    </subcellularLocation>
</comment>
<dbReference type="eggNOG" id="KOG3708">
    <property type="taxonomic scope" value="Eukaryota"/>
</dbReference>
<dbReference type="InterPro" id="IPR008428">
    <property type="entry name" value="Chond_GalNAc"/>
</dbReference>
<dbReference type="AlphaFoldDB" id="T1J8E4"/>
<name>T1J8E4_STRMM</name>
<dbReference type="GO" id="GO:0047238">
    <property type="term" value="F:glucuronosyl-N-acetylgalactosaminyl-proteoglycan 4-beta-N-acetylgalactosaminyltransferase activity"/>
    <property type="evidence" value="ECO:0007669"/>
    <property type="project" value="TreeGrafter"/>
</dbReference>
<evidence type="ECO:0000256" key="4">
    <source>
        <dbReference type="ARBA" id="ARBA00022692"/>
    </source>
</evidence>
<dbReference type="GO" id="GO:0032580">
    <property type="term" value="C:Golgi cisterna membrane"/>
    <property type="evidence" value="ECO:0007669"/>
    <property type="project" value="UniProtKB-SubCell"/>
</dbReference>
<evidence type="ECO:0000256" key="2">
    <source>
        <dbReference type="ARBA" id="ARBA00009239"/>
    </source>
</evidence>
<dbReference type="HOGENOM" id="CLU_016244_1_0_1"/>
<reference evidence="10" key="2">
    <citation type="submission" date="2015-02" db="UniProtKB">
        <authorList>
            <consortium name="EnsemblMetazoa"/>
        </authorList>
    </citation>
    <scope>IDENTIFICATION</scope>
</reference>
<keyword evidence="3 9" id="KW-0808">Transferase</keyword>
<dbReference type="PANTHER" id="PTHR12369">
    <property type="entry name" value="CHONDROITIN SYNTHASE"/>
    <property type="match status" value="1"/>
</dbReference>
<keyword evidence="11" id="KW-1185">Reference proteome</keyword>
<organism evidence="10 11">
    <name type="scientific">Strigamia maritima</name>
    <name type="common">European centipede</name>
    <name type="synonym">Geophilus maritimus</name>
    <dbReference type="NCBI Taxonomy" id="126957"/>
    <lineage>
        <taxon>Eukaryota</taxon>
        <taxon>Metazoa</taxon>
        <taxon>Ecdysozoa</taxon>
        <taxon>Arthropoda</taxon>
        <taxon>Myriapoda</taxon>
        <taxon>Chilopoda</taxon>
        <taxon>Pleurostigmophora</taxon>
        <taxon>Geophilomorpha</taxon>
        <taxon>Linotaeniidae</taxon>
        <taxon>Strigamia</taxon>
    </lineage>
</organism>
<dbReference type="PhylomeDB" id="T1J8E4"/>
<feature type="transmembrane region" description="Helical" evidence="9">
    <location>
        <begin position="15"/>
        <end position="35"/>
    </location>
</feature>
<dbReference type="EnsemblMetazoa" id="SMAR009974-RA">
    <property type="protein sequence ID" value="SMAR009974-PA"/>
    <property type="gene ID" value="SMAR009974"/>
</dbReference>
<dbReference type="EC" id="2.4.1.-" evidence="9"/>
<evidence type="ECO:0000313" key="11">
    <source>
        <dbReference type="Proteomes" id="UP000014500"/>
    </source>
</evidence>
<accession>T1J8E4</accession>
<keyword evidence="4 9" id="KW-0812">Transmembrane</keyword>
<comment type="similarity">
    <text evidence="2 9">Belongs to the chondroitin N-acetylgalactosaminyltransferase family.</text>
</comment>
<evidence type="ECO:0000313" key="10">
    <source>
        <dbReference type="EnsemblMetazoa" id="SMAR009974-PA"/>
    </source>
</evidence>
<sequence length="776" mass="89987">MNICGRGLICCRQSVSILIGLCMGITLSIVLTPFLEEDCFLFRGRNMHLSYHESRSQADQAKASTVDEYIPRITTRNKPKSSEQREKVIRPRHYSAELGLKEKIFVAVFSSKDTISSYGVALNTTLSHHVDKVVFFINAADKKQVPRPLQSMTVVGFPNNRPILKPFHILRYLGDNYANDFDFFFFLNDDTYVRAWELARLAARISVANNVYLGKKIEEENALYCKLSAGFLLSRTSLLPVLRNLDWCTRNAFSDSIDDNLGRCILHSTNVPCMERVQGQEFASHNFVEDDSREKILNLLENKRLSHILTVSSIKLPKTFYELHRIFAELDVIETQQAISNLESQIMEIKSKNPKKSDFIWPLGTNPPYIVKNRFDIIHWQYFTLENIFLTSDFENFHRLEKSELTDLQLVVNASITTILKENEHLTYRRLINGYRRFDPTRGMEYLIDTEFQDRISSESVRKRVEAVRPLGDIEMISVPFVTENTRVTLVLKVDVNNREDTSRFINNYVKVCMENQDNTALMVAFIYDPRTISADKKDIFAHLKTSINENAKKFQNRGSKISWMSMRSTGLKLSEFGFMDLVVRKYSSDTLLLFCHSGMEIRAEYLNRVRMNTIKRFQVFAPIPFVQYHPDIVYRGKKKVILEVNKKYGHFDDYNFDHLSFYTKDYLSGRKSIESEVPIVKLDKDLKNIKHQRLLFGIYEMFANMSNLHILRAVEPALLCHFQLKSCISTLTEAAHHVCLMSRHMGLASRSQLAELYTMKRAFLLVLGLDFEFVI</sequence>
<dbReference type="STRING" id="126957.T1J8E4"/>
<evidence type="ECO:0000256" key="6">
    <source>
        <dbReference type="ARBA" id="ARBA00022989"/>
    </source>
</evidence>
<keyword evidence="7 9" id="KW-0333">Golgi apparatus</keyword>
<keyword evidence="5 9" id="KW-0735">Signal-anchor</keyword>
<dbReference type="Proteomes" id="UP000014500">
    <property type="component" value="Unassembled WGS sequence"/>
</dbReference>
<dbReference type="InterPro" id="IPR051227">
    <property type="entry name" value="CS_glycosyltransferase"/>
</dbReference>
<evidence type="ECO:0000256" key="3">
    <source>
        <dbReference type="ARBA" id="ARBA00022679"/>
    </source>
</evidence>
<protein>
    <recommendedName>
        <fullName evidence="9">Hexosyltransferase</fullName>
        <ecNumber evidence="9">2.4.1.-</ecNumber>
    </recommendedName>
</protein>
<dbReference type="Pfam" id="PF05679">
    <property type="entry name" value="CHGN"/>
    <property type="match status" value="1"/>
</dbReference>
<keyword evidence="6 9" id="KW-1133">Transmembrane helix</keyword>
<keyword evidence="8 9" id="KW-0472">Membrane</keyword>
<dbReference type="EMBL" id="JH431954">
    <property type="status" value="NOT_ANNOTATED_CDS"/>
    <property type="molecule type" value="Genomic_DNA"/>
</dbReference>
<evidence type="ECO:0000256" key="7">
    <source>
        <dbReference type="ARBA" id="ARBA00023034"/>
    </source>
</evidence>
<evidence type="ECO:0000256" key="9">
    <source>
        <dbReference type="RuleBase" id="RU364016"/>
    </source>
</evidence>
<proteinExistence type="inferred from homology"/>
<evidence type="ECO:0000256" key="5">
    <source>
        <dbReference type="ARBA" id="ARBA00022968"/>
    </source>
</evidence>
<evidence type="ECO:0000256" key="1">
    <source>
        <dbReference type="ARBA" id="ARBA00004447"/>
    </source>
</evidence>
<evidence type="ECO:0000256" key="8">
    <source>
        <dbReference type="ARBA" id="ARBA00023136"/>
    </source>
</evidence>
<reference evidence="11" key="1">
    <citation type="submission" date="2011-05" db="EMBL/GenBank/DDBJ databases">
        <authorList>
            <person name="Richards S.R."/>
            <person name="Qu J."/>
            <person name="Jiang H."/>
            <person name="Jhangiani S.N."/>
            <person name="Agravi P."/>
            <person name="Goodspeed R."/>
            <person name="Gross S."/>
            <person name="Mandapat C."/>
            <person name="Jackson L."/>
            <person name="Mathew T."/>
            <person name="Pu L."/>
            <person name="Thornton R."/>
            <person name="Saada N."/>
            <person name="Wilczek-Boney K.B."/>
            <person name="Lee S."/>
            <person name="Kovar C."/>
            <person name="Wu Y."/>
            <person name="Scherer S.E."/>
            <person name="Worley K.C."/>
            <person name="Muzny D.M."/>
            <person name="Gibbs R."/>
        </authorList>
    </citation>
    <scope>NUCLEOTIDE SEQUENCE</scope>
    <source>
        <strain evidence="11">Brora</strain>
    </source>
</reference>